<dbReference type="GO" id="GO:0000149">
    <property type="term" value="F:SNARE binding"/>
    <property type="evidence" value="ECO:0000318"/>
    <property type="project" value="GO_Central"/>
</dbReference>
<dbReference type="AlphaFoldDB" id="A0A8V0YLK4"/>
<evidence type="ECO:0000313" key="4">
    <source>
        <dbReference type="Proteomes" id="UP000000539"/>
    </source>
</evidence>
<reference evidence="3" key="2">
    <citation type="submission" date="2025-08" db="UniProtKB">
        <authorList>
            <consortium name="Ensembl"/>
        </authorList>
    </citation>
    <scope>IDENTIFICATION</scope>
    <source>
        <strain evidence="3">broiler</strain>
    </source>
</reference>
<evidence type="ECO:0000256" key="1">
    <source>
        <dbReference type="ARBA" id="ARBA00009447"/>
    </source>
</evidence>
<keyword evidence="4" id="KW-1185">Reference proteome</keyword>
<reference evidence="3" key="3">
    <citation type="submission" date="2025-09" db="UniProtKB">
        <authorList>
            <consortium name="Ensembl"/>
        </authorList>
    </citation>
    <scope>IDENTIFICATION</scope>
    <source>
        <strain evidence="3">broiler</strain>
    </source>
</reference>
<dbReference type="Gene3D" id="1.10.357.70">
    <property type="entry name" value="Exocyst complex component Sec6, C-terminal domain"/>
    <property type="match status" value="1"/>
</dbReference>
<dbReference type="OMA" id="CCLLRTV"/>
<dbReference type="KEGG" id="gga:423478"/>
<dbReference type="Pfam" id="PF06046">
    <property type="entry name" value="Sec6"/>
    <property type="match status" value="1"/>
</dbReference>
<accession>A0A8V0YLK4</accession>
<proteinExistence type="inferred from homology"/>
<dbReference type="PANTHER" id="PTHR21292:SF12">
    <property type="entry name" value="EXOCYST COMPLEX COMPONENT 3-LIKE PROTEIN"/>
    <property type="match status" value="1"/>
</dbReference>
<dbReference type="GeneTree" id="ENSGT01030000234613"/>
<dbReference type="InterPro" id="IPR010326">
    <property type="entry name" value="EXOC3/Sec6"/>
</dbReference>
<evidence type="ECO:0000256" key="2">
    <source>
        <dbReference type="SAM" id="MobiDB-lite"/>
    </source>
</evidence>
<evidence type="ECO:0008006" key="5">
    <source>
        <dbReference type="Google" id="ProtNLM"/>
    </source>
</evidence>
<dbReference type="RefSeq" id="XP_040528230.1">
    <property type="nucleotide sequence ID" value="XM_040672296.2"/>
</dbReference>
<gene>
    <name evidence="3" type="primary">EXOC3L</name>
</gene>
<dbReference type="GO" id="GO:0006887">
    <property type="term" value="P:exocytosis"/>
    <property type="evidence" value="ECO:0000318"/>
    <property type="project" value="GO_Central"/>
</dbReference>
<dbReference type="Proteomes" id="UP000000539">
    <property type="component" value="Chromosome 5"/>
</dbReference>
<dbReference type="Ensembl" id="ENSGALT00010037812.1">
    <property type="protein sequence ID" value="ENSGALP00010021833.1"/>
    <property type="gene ID" value="ENSGALG00010015706.1"/>
</dbReference>
<dbReference type="GO" id="GO:0000145">
    <property type="term" value="C:exocyst"/>
    <property type="evidence" value="ECO:0000318"/>
    <property type="project" value="GO_Central"/>
</dbReference>
<comment type="similarity">
    <text evidence="1">Belongs to the SEC6 family.</text>
</comment>
<evidence type="ECO:0000313" key="3">
    <source>
        <dbReference type="Ensembl" id="ENSGALP00010021833.1"/>
    </source>
</evidence>
<dbReference type="RefSeq" id="XP_015143316.2">
    <property type="nucleotide sequence ID" value="XM_015287830.4"/>
</dbReference>
<sequence>MKKIKCPYGASMGRGHKREKGAGENAKMLPKAKEREKQETKWVDKLKCSVSNLVETVSDRKKAAVKKDKSKNEAGNLLEMETNMKEEEGEMPAEEIIRGLIEQGKFSQACLYISRLEQSGNDGVGKSESLYTLLAERMLSAVSKALGGSDEMLLQTLQSVGEPLKWQKQKKEEWLSSEQGMEPSSTWRPNFWGKDLEKELTQYWTAQIPHFIPTGDTDETALKQHLSQLETTFLPKLEHRSGFFKEAGLLIPYARCCHASLSSHFSALTDSEHCTFSQGLLVYEWCLKAYRRGSGTWLGHRQSSEHIDVQSLMWIILKTEEKLLAVARKEVGKALNEAFDAGKTPCTDAAIIQILTEKTKAAHHISESLREKVEAVCLEEYLSFLDSYENKVKSLLQHDGFHGISSSLRTIENFCILRNVWYNLTYLCSASTDQDVKIKGIIDRTEDKITEHLLQTVTAEVKGTLKDHFRKSDSGFGRILEFLQQSFLVFKKKKTEKYQGLVKSVNNIITEEYVQALLATSRKSSVRRRRQIVSKMEEDHRMLQTTFKECLGPTADALKDPIKIILGLIQAPDAEGTKIALLPMLSQFPDLREEHLSAVLDIKESLRQEDRIALLKIFHDNCRKPDIESNLLFEDIEVEGGMCARCCCFCS</sequence>
<organism evidence="3 4">
    <name type="scientific">Gallus gallus</name>
    <name type="common">Chicken</name>
    <dbReference type="NCBI Taxonomy" id="9031"/>
    <lineage>
        <taxon>Eukaryota</taxon>
        <taxon>Metazoa</taxon>
        <taxon>Chordata</taxon>
        <taxon>Craniata</taxon>
        <taxon>Vertebrata</taxon>
        <taxon>Euteleostomi</taxon>
        <taxon>Archelosauria</taxon>
        <taxon>Archosauria</taxon>
        <taxon>Dinosauria</taxon>
        <taxon>Saurischia</taxon>
        <taxon>Theropoda</taxon>
        <taxon>Coelurosauria</taxon>
        <taxon>Aves</taxon>
        <taxon>Neognathae</taxon>
        <taxon>Galloanserae</taxon>
        <taxon>Galliformes</taxon>
        <taxon>Phasianidae</taxon>
        <taxon>Phasianinae</taxon>
        <taxon>Gallus</taxon>
    </lineage>
</organism>
<dbReference type="OrthoDB" id="9948828at2759"/>
<dbReference type="RefSeq" id="XP_430056.5">
    <property type="nucleotide sequence ID" value="XM_430056.8"/>
</dbReference>
<dbReference type="PANTHER" id="PTHR21292">
    <property type="entry name" value="EXOCYST COMPLEX COMPONENT SEC6-RELATED"/>
    <property type="match status" value="1"/>
</dbReference>
<dbReference type="GeneID" id="423478"/>
<dbReference type="GO" id="GO:0051601">
    <property type="term" value="P:exocyst localization"/>
    <property type="evidence" value="ECO:0000318"/>
    <property type="project" value="GO_Central"/>
</dbReference>
<dbReference type="RefSeq" id="XP_040528229.1">
    <property type="nucleotide sequence ID" value="XM_040672295.2"/>
</dbReference>
<dbReference type="SMR" id="A0A8V0YLK4"/>
<reference evidence="3" key="1">
    <citation type="submission" date="2020-11" db="EMBL/GenBank/DDBJ databases">
        <title>Gallus gallus (Chicken) genome, bGalGal1, GRCg7b, maternal haplotype autosomes + Z &amp; W.</title>
        <authorList>
            <person name="Warren W."/>
            <person name="Formenti G."/>
            <person name="Fedrigo O."/>
            <person name="Haase B."/>
            <person name="Mountcastle J."/>
            <person name="Balacco J."/>
            <person name="Tracey A."/>
            <person name="Schneider V."/>
            <person name="Okimoto R."/>
            <person name="Cheng H."/>
            <person name="Hawken R."/>
            <person name="Howe K."/>
            <person name="Jarvis E.D."/>
        </authorList>
    </citation>
    <scope>NUCLEOTIDE SEQUENCE [LARGE SCALE GENOMIC DNA]</scope>
    <source>
        <strain evidence="3">Broiler</strain>
    </source>
</reference>
<name>A0A8V0YLK4_CHICK</name>
<dbReference type="InterPro" id="IPR042532">
    <property type="entry name" value="EXOC3/Sec6_C"/>
</dbReference>
<feature type="region of interest" description="Disordered" evidence="2">
    <location>
        <begin position="1"/>
        <end position="38"/>
    </location>
</feature>
<protein>
    <recommendedName>
        <fullName evidence="5">Exocyst complex component Sec6</fullName>
    </recommendedName>
</protein>
<dbReference type="CTD" id="277978"/>